<feature type="transmembrane region" description="Helical" evidence="7">
    <location>
        <begin position="186"/>
        <end position="204"/>
    </location>
</feature>
<evidence type="ECO:0000313" key="10">
    <source>
        <dbReference type="Proteomes" id="UP000011560"/>
    </source>
</evidence>
<dbReference type="GO" id="GO:0055085">
    <property type="term" value="P:transmembrane transport"/>
    <property type="evidence" value="ECO:0007669"/>
    <property type="project" value="InterPro"/>
</dbReference>
<dbReference type="Proteomes" id="UP000011560">
    <property type="component" value="Unassembled WGS sequence"/>
</dbReference>
<dbReference type="PROSITE" id="PS50928">
    <property type="entry name" value="ABC_TM1"/>
    <property type="match status" value="1"/>
</dbReference>
<feature type="domain" description="ABC transmembrane type-1" evidence="8">
    <location>
        <begin position="126"/>
        <end position="323"/>
    </location>
</feature>
<dbReference type="Pfam" id="PF00528">
    <property type="entry name" value="BPD_transp_1"/>
    <property type="match status" value="1"/>
</dbReference>
<reference evidence="9 10" key="1">
    <citation type="journal article" date="2014" name="PLoS Genet.">
        <title>Phylogenetically driven sequencing of extremely halophilic archaea reveals strategies for static and dynamic osmo-response.</title>
        <authorList>
            <person name="Becker E.A."/>
            <person name="Seitzer P.M."/>
            <person name="Tritt A."/>
            <person name="Larsen D."/>
            <person name="Krusor M."/>
            <person name="Yao A.I."/>
            <person name="Wu D."/>
            <person name="Madern D."/>
            <person name="Eisen J.A."/>
            <person name="Darling A.E."/>
            <person name="Facciotti M.T."/>
        </authorList>
    </citation>
    <scope>NUCLEOTIDE SEQUENCE [LARGE SCALE GENOMIC DNA]</scope>
    <source>
        <strain evidence="9 10">JCM 14624</strain>
    </source>
</reference>
<keyword evidence="10" id="KW-1185">Reference proteome</keyword>
<evidence type="ECO:0000256" key="1">
    <source>
        <dbReference type="ARBA" id="ARBA00004651"/>
    </source>
</evidence>
<keyword evidence="3" id="KW-1003">Cell membrane</keyword>
<evidence type="ECO:0000256" key="5">
    <source>
        <dbReference type="ARBA" id="ARBA00022989"/>
    </source>
</evidence>
<comment type="similarity">
    <text evidence="7">Belongs to the binding-protein-dependent transport system permease family.</text>
</comment>
<feature type="transmembrane region" description="Helical" evidence="7">
    <location>
        <begin position="124"/>
        <end position="146"/>
    </location>
</feature>
<evidence type="ECO:0000256" key="4">
    <source>
        <dbReference type="ARBA" id="ARBA00022692"/>
    </source>
</evidence>
<dbReference type="STRING" id="1227490.C479_00270"/>
<feature type="transmembrane region" description="Helical" evidence="7">
    <location>
        <begin position="158"/>
        <end position="180"/>
    </location>
</feature>
<feature type="transmembrane region" description="Helical" evidence="7">
    <location>
        <begin position="6"/>
        <end position="24"/>
    </location>
</feature>
<dbReference type="GO" id="GO:0005886">
    <property type="term" value="C:plasma membrane"/>
    <property type="evidence" value="ECO:0007669"/>
    <property type="project" value="UniProtKB-SubCell"/>
</dbReference>
<comment type="subcellular location">
    <subcellularLocation>
        <location evidence="1 7">Cell membrane</location>
        <topology evidence="1 7">Multi-pass membrane protein</topology>
    </subcellularLocation>
</comment>
<dbReference type="PANTHER" id="PTHR43386:SF1">
    <property type="entry name" value="D,D-DIPEPTIDE TRANSPORT SYSTEM PERMEASE PROTEIN DDPC-RELATED"/>
    <property type="match status" value="1"/>
</dbReference>
<dbReference type="InterPro" id="IPR035906">
    <property type="entry name" value="MetI-like_sf"/>
</dbReference>
<dbReference type="Gene3D" id="1.10.3720.10">
    <property type="entry name" value="MetI-like"/>
    <property type="match status" value="1"/>
</dbReference>
<feature type="transmembrane region" description="Helical" evidence="7">
    <location>
        <begin position="301"/>
        <end position="323"/>
    </location>
</feature>
<dbReference type="InterPro" id="IPR050366">
    <property type="entry name" value="BP-dependent_transpt_permease"/>
</dbReference>
<evidence type="ECO:0000256" key="3">
    <source>
        <dbReference type="ARBA" id="ARBA00022475"/>
    </source>
</evidence>
<dbReference type="EMBL" id="AOIQ01000002">
    <property type="protein sequence ID" value="ELZ14296.1"/>
    <property type="molecule type" value="Genomic_DNA"/>
</dbReference>
<evidence type="ECO:0000256" key="7">
    <source>
        <dbReference type="RuleBase" id="RU363032"/>
    </source>
</evidence>
<accession>M0BTD7</accession>
<evidence type="ECO:0000256" key="2">
    <source>
        <dbReference type="ARBA" id="ARBA00022448"/>
    </source>
</evidence>
<keyword evidence="6 7" id="KW-0472">Membrane</keyword>
<keyword evidence="4 7" id="KW-0812">Transmembrane</keyword>
<keyword evidence="5 7" id="KW-1133">Transmembrane helix</keyword>
<evidence type="ECO:0000313" key="9">
    <source>
        <dbReference type="EMBL" id="ELZ14296.1"/>
    </source>
</evidence>
<comment type="caution">
    <text evidence="9">The sequence shown here is derived from an EMBL/GenBank/DDBJ whole genome shotgun (WGS) entry which is preliminary data.</text>
</comment>
<organism evidence="9 10">
    <name type="scientific">Halovivax asiaticus JCM 14624</name>
    <dbReference type="NCBI Taxonomy" id="1227490"/>
    <lineage>
        <taxon>Archaea</taxon>
        <taxon>Methanobacteriati</taxon>
        <taxon>Methanobacteriota</taxon>
        <taxon>Stenosarchaea group</taxon>
        <taxon>Halobacteria</taxon>
        <taxon>Halobacteriales</taxon>
        <taxon>Natrialbaceae</taxon>
        <taxon>Halovivax</taxon>
    </lineage>
</organism>
<protein>
    <submittedName>
        <fullName evidence="9">ABC-type transport system permease</fullName>
    </submittedName>
</protein>
<dbReference type="SUPFAM" id="SSF161098">
    <property type="entry name" value="MetI-like"/>
    <property type="match status" value="1"/>
</dbReference>
<gene>
    <name evidence="9" type="ORF">C479_00270</name>
</gene>
<name>M0BTD7_9EURY</name>
<evidence type="ECO:0000256" key="6">
    <source>
        <dbReference type="ARBA" id="ARBA00023136"/>
    </source>
</evidence>
<evidence type="ECO:0000259" key="8">
    <source>
        <dbReference type="PROSITE" id="PS50928"/>
    </source>
</evidence>
<dbReference type="CDD" id="cd06261">
    <property type="entry name" value="TM_PBP2"/>
    <property type="match status" value="1"/>
</dbReference>
<dbReference type="AlphaFoldDB" id="M0BTD7"/>
<dbReference type="PANTHER" id="PTHR43386">
    <property type="entry name" value="OLIGOPEPTIDE TRANSPORT SYSTEM PERMEASE PROTEIN APPC"/>
    <property type="match status" value="1"/>
</dbReference>
<feature type="transmembrane region" description="Helical" evidence="7">
    <location>
        <begin position="242"/>
        <end position="266"/>
    </location>
</feature>
<proteinExistence type="inferred from homology"/>
<dbReference type="InterPro" id="IPR000515">
    <property type="entry name" value="MetI-like"/>
</dbReference>
<feature type="transmembrane region" description="Helical" evidence="7">
    <location>
        <begin position="36"/>
        <end position="58"/>
    </location>
</feature>
<sequence length="334" mass="36429">MLLYGVVFLVAYGVVPVARNRHAVWRLLTRLQNRPITIFAGLYLLVFFVVGLFGPIVYEDPGLNFGYAFQPPIGFSGELTAPQCAGDVTGGAFDRRCHGSWSYPLGTNHRGYPLGYLLIEGARIAVYVTVFTAAFVVPIATGLGIVTGLHGGIVDDILMSIIDVQMSIPAILLYFVGYAIFNPSLLLLLVSFGLLSWGGITRLVRSETLRRRERGHVLVARSLGAPNSYLARRHILPNVTNTVVPAMFQLLALLVLIEAGIAFLGFHELELYSWGSTISESINAQIAGQHQIRADRPASDIWWVSAFPALILTVTISALKVVGDGLRDALDPRL</sequence>
<keyword evidence="2 7" id="KW-0813">Transport</keyword>